<dbReference type="InterPro" id="IPR029787">
    <property type="entry name" value="Nucleotide_cyclase"/>
</dbReference>
<dbReference type="PROSITE" id="PS50125">
    <property type="entry name" value="GUANYLATE_CYCLASE_2"/>
    <property type="match status" value="1"/>
</dbReference>
<dbReference type="CDD" id="cd07302">
    <property type="entry name" value="CHD"/>
    <property type="match status" value="1"/>
</dbReference>
<comment type="similarity">
    <text evidence="1">Belongs to the adenylyl cyclase class-3 family.</text>
</comment>
<name>Q0S9M1_RHOJR</name>
<accession>Q0S9M1</accession>
<dbReference type="Gene3D" id="3.30.70.1230">
    <property type="entry name" value="Nucleotide cyclase"/>
    <property type="match status" value="1"/>
</dbReference>
<dbReference type="Proteomes" id="UP000008710">
    <property type="component" value="Chromosome"/>
</dbReference>
<dbReference type="InterPro" id="IPR029058">
    <property type="entry name" value="AB_hydrolase_fold"/>
</dbReference>
<dbReference type="eggNOG" id="COG2114">
    <property type="taxonomic scope" value="Bacteria"/>
</dbReference>
<evidence type="ECO:0000313" key="4">
    <source>
        <dbReference type="Proteomes" id="UP000008710"/>
    </source>
</evidence>
<dbReference type="Pfam" id="PF00561">
    <property type="entry name" value="Abhydrolase_1"/>
    <property type="match status" value="1"/>
</dbReference>
<evidence type="ECO:0000259" key="2">
    <source>
        <dbReference type="PROSITE" id="PS50125"/>
    </source>
</evidence>
<dbReference type="InterPro" id="IPR000073">
    <property type="entry name" value="AB_hydrolase_1"/>
</dbReference>
<dbReference type="GO" id="GO:0035556">
    <property type="term" value="P:intracellular signal transduction"/>
    <property type="evidence" value="ECO:0007669"/>
    <property type="project" value="InterPro"/>
</dbReference>
<proteinExistence type="inferred from homology"/>
<dbReference type="AlphaFoldDB" id="Q0S9M1"/>
<gene>
    <name evidence="3" type="ordered locus">RHA1_ro03968</name>
</gene>
<dbReference type="EMBL" id="CP000431">
    <property type="protein sequence ID" value="ABG95765.1"/>
    <property type="molecule type" value="Genomic_DNA"/>
</dbReference>
<dbReference type="InterPro" id="IPR001054">
    <property type="entry name" value="A/G_cyclase"/>
</dbReference>
<protein>
    <submittedName>
        <fullName evidence="3">Probable hydrolase</fullName>
    </submittedName>
</protein>
<dbReference type="GO" id="GO:0016787">
    <property type="term" value="F:hydrolase activity"/>
    <property type="evidence" value="ECO:0007669"/>
    <property type="project" value="UniProtKB-KW"/>
</dbReference>
<sequence>MRTPTLPLTCVYAGKMDPPAVRYVQRDGHALAYQVVGAGERDVVWLFEINMHLDLMWTDPQIHYLMERGSTFARTVYFQQRGLGLSDPVEHLPTLEQQADDIVAIMDEVGMRQAVLVGVASGSGAVALVAARSPERVTGVVLIQPFAERLLGGDHDPSGWSDAERDNFVDGWRAAARNWGSGGTVPLWDPREDSAFNRRLMAMLERSSATPAVAQAHLEWIFRLDYSDTLPSIQCPARAILVPGSPVPVAAAQYVADRIPGGSFHLLPPSPPGASLGEAWKPIIDHVEQLATGGHPASDAGRYLASVLFTDVVGSTEVLARIGDAAYRDLRAAHEWQVRDEVEKAGGRLLNVAGDGTFSIFDGPASAVRCARAVVDGAAELGLEVRAGIHTGQVERNGPDVSGMTVHIGARIGATARAGEVLVSRTVRDLVVGSGLRFADAGEHDLKGVPDRWPLYSLTDADHAPRTVPRLAPKLGMIDQAILRTAKRAPQALRALVGAANARQRRLSR</sequence>
<dbReference type="SUPFAM" id="SSF53474">
    <property type="entry name" value="alpha/beta-Hydrolases"/>
    <property type="match status" value="1"/>
</dbReference>
<dbReference type="GO" id="GO:0004016">
    <property type="term" value="F:adenylate cyclase activity"/>
    <property type="evidence" value="ECO:0007669"/>
    <property type="project" value="UniProtKB-ARBA"/>
</dbReference>
<dbReference type="SUPFAM" id="SSF55073">
    <property type="entry name" value="Nucleotide cyclase"/>
    <property type="match status" value="1"/>
</dbReference>
<dbReference type="PANTHER" id="PTHR43081">
    <property type="entry name" value="ADENYLATE CYCLASE, TERMINAL-DIFFERENTIATION SPECIFIC-RELATED"/>
    <property type="match status" value="1"/>
</dbReference>
<reference evidence="4" key="1">
    <citation type="journal article" date="2006" name="Proc. Natl. Acad. Sci. U.S.A.">
        <title>The complete genome of Rhodococcus sp. RHA1 provides insights into a catabolic powerhouse.</title>
        <authorList>
            <person name="McLeod M.P."/>
            <person name="Warren R.L."/>
            <person name="Hsiao W.W.L."/>
            <person name="Araki N."/>
            <person name="Myhre M."/>
            <person name="Fernandes C."/>
            <person name="Miyazawa D."/>
            <person name="Wong W."/>
            <person name="Lillquist A.L."/>
            <person name="Wang D."/>
            <person name="Dosanjh M."/>
            <person name="Hara H."/>
            <person name="Petrescu A."/>
            <person name="Morin R.D."/>
            <person name="Yang G."/>
            <person name="Stott J.M."/>
            <person name="Schein J.E."/>
            <person name="Shin H."/>
            <person name="Smailus D."/>
            <person name="Siddiqui A.S."/>
            <person name="Marra M.A."/>
            <person name="Jones S.J.M."/>
            <person name="Holt R."/>
            <person name="Brinkman F.S.L."/>
            <person name="Miyauchi K."/>
            <person name="Fukuda M."/>
            <person name="Davies J.E."/>
            <person name="Mohn W.W."/>
            <person name="Eltis L.D."/>
        </authorList>
    </citation>
    <scope>NUCLEOTIDE SEQUENCE [LARGE SCALE GENOMIC DNA]</scope>
    <source>
        <strain evidence="4">RHA1</strain>
    </source>
</reference>
<dbReference type="Gene3D" id="3.40.50.1820">
    <property type="entry name" value="alpha/beta hydrolase"/>
    <property type="match status" value="1"/>
</dbReference>
<dbReference type="KEGG" id="rha:RHA1_ro03968"/>
<dbReference type="HOGENOM" id="CLU_036293_0_0_11"/>
<dbReference type="PANTHER" id="PTHR43081:SF1">
    <property type="entry name" value="ADENYLATE CYCLASE, TERMINAL-DIFFERENTIATION SPECIFIC"/>
    <property type="match status" value="1"/>
</dbReference>
<organism evidence="3 4">
    <name type="scientific">Rhodococcus jostii (strain RHA1)</name>
    <dbReference type="NCBI Taxonomy" id="101510"/>
    <lineage>
        <taxon>Bacteria</taxon>
        <taxon>Bacillati</taxon>
        <taxon>Actinomycetota</taxon>
        <taxon>Actinomycetes</taxon>
        <taxon>Mycobacteriales</taxon>
        <taxon>Nocardiaceae</taxon>
        <taxon>Rhodococcus</taxon>
    </lineage>
</organism>
<dbReference type="eggNOG" id="COG0596">
    <property type="taxonomic scope" value="Bacteria"/>
</dbReference>
<evidence type="ECO:0000256" key="1">
    <source>
        <dbReference type="ARBA" id="ARBA00005381"/>
    </source>
</evidence>
<dbReference type="InterPro" id="IPR050697">
    <property type="entry name" value="Adenylyl/Guanylyl_Cyclase_3/4"/>
</dbReference>
<dbReference type="GO" id="GO:0009190">
    <property type="term" value="P:cyclic nucleotide biosynthetic process"/>
    <property type="evidence" value="ECO:0007669"/>
    <property type="project" value="InterPro"/>
</dbReference>
<dbReference type="ESTHER" id="rhosr-q0s9m1">
    <property type="family name" value="6_AlphaBeta_hydrolase"/>
</dbReference>
<evidence type="ECO:0000313" key="3">
    <source>
        <dbReference type="EMBL" id="ABG95765.1"/>
    </source>
</evidence>
<feature type="domain" description="Guanylate cyclase" evidence="2">
    <location>
        <begin position="306"/>
        <end position="413"/>
    </location>
</feature>
<keyword evidence="3" id="KW-0378">Hydrolase</keyword>